<evidence type="ECO:0000256" key="4">
    <source>
        <dbReference type="ARBA" id="ARBA00022499"/>
    </source>
</evidence>
<feature type="compositionally biased region" description="Basic and acidic residues" evidence="12">
    <location>
        <begin position="14"/>
        <end position="67"/>
    </location>
</feature>
<reference evidence="13" key="1">
    <citation type="submission" date="2025-08" db="UniProtKB">
        <authorList>
            <consortium name="Ensembl"/>
        </authorList>
    </citation>
    <scope>IDENTIFICATION</scope>
</reference>
<proteinExistence type="inferred from homology"/>
<evidence type="ECO:0000256" key="8">
    <source>
        <dbReference type="ARBA" id="ARBA00022737"/>
    </source>
</evidence>
<dbReference type="GO" id="GO:0010859">
    <property type="term" value="F:calcium-dependent cysteine-type endopeptidase inhibitor activity"/>
    <property type="evidence" value="ECO:0007669"/>
    <property type="project" value="TreeGrafter"/>
</dbReference>
<evidence type="ECO:0000256" key="7">
    <source>
        <dbReference type="ARBA" id="ARBA00022704"/>
    </source>
</evidence>
<evidence type="ECO:0000256" key="10">
    <source>
        <dbReference type="ARBA" id="ARBA00022990"/>
    </source>
</evidence>
<dbReference type="AlphaFoldDB" id="A0A3B5LRJ4"/>
<evidence type="ECO:0000256" key="3">
    <source>
        <dbReference type="ARBA" id="ARBA00017619"/>
    </source>
</evidence>
<dbReference type="Proteomes" id="UP000261380">
    <property type="component" value="Unplaced"/>
</dbReference>
<evidence type="ECO:0000256" key="1">
    <source>
        <dbReference type="ARBA" id="ARBA00002637"/>
    </source>
</evidence>
<feature type="region of interest" description="Disordered" evidence="12">
    <location>
        <begin position="1"/>
        <end position="80"/>
    </location>
</feature>
<evidence type="ECO:0000256" key="2">
    <source>
        <dbReference type="ARBA" id="ARBA00009487"/>
    </source>
</evidence>
<reference evidence="13" key="2">
    <citation type="submission" date="2025-09" db="UniProtKB">
        <authorList>
            <consortium name="Ensembl"/>
        </authorList>
    </citation>
    <scope>IDENTIFICATION</scope>
</reference>
<evidence type="ECO:0000256" key="6">
    <source>
        <dbReference type="ARBA" id="ARBA00022690"/>
    </source>
</evidence>
<sequence length="153" mass="15942">MSLDALSALVDTLPEDKPKPEPPKVRPEDIVSEGKVKEEKGGVFVGERDDTLPPEYRFNKEKLEKLPAPKPEPTMGTGEALDILSGDFTSSSVAPVSQAPVGLPSVPPSSGAALKALAGDFVASSAAPSVKSAPFAAADADIPVKIHREPSLF</sequence>
<dbReference type="PANTHER" id="PTHR10077">
    <property type="entry name" value="CALPASTATIN"/>
    <property type="match status" value="1"/>
</dbReference>
<dbReference type="InterPro" id="IPR026998">
    <property type="entry name" value="Calpastatin"/>
</dbReference>
<evidence type="ECO:0000313" key="14">
    <source>
        <dbReference type="Proteomes" id="UP000261380"/>
    </source>
</evidence>
<dbReference type="Ensembl" id="ENSXCOT00000013591.1">
    <property type="protein sequence ID" value="ENSXCOP00000013425.1"/>
    <property type="gene ID" value="ENSXCOG00000010182.1"/>
</dbReference>
<keyword evidence="4" id="KW-1017">Isopeptide bond</keyword>
<keyword evidence="8" id="KW-0677">Repeat</keyword>
<comment type="similarity">
    <text evidence="2">Belongs to the protease inhibitor I27 (calpastatin) family.</text>
</comment>
<keyword evidence="14" id="KW-1185">Reference proteome</keyword>
<dbReference type="PANTHER" id="PTHR10077:SF0">
    <property type="entry name" value="CALPASTATIN"/>
    <property type="match status" value="1"/>
</dbReference>
<keyword evidence="9" id="KW-0832">Ubl conjugation</keyword>
<organism evidence="13 14">
    <name type="scientific">Xiphophorus couchianus</name>
    <name type="common">Monterrey platyfish</name>
    <dbReference type="NCBI Taxonomy" id="32473"/>
    <lineage>
        <taxon>Eukaryota</taxon>
        <taxon>Metazoa</taxon>
        <taxon>Chordata</taxon>
        <taxon>Craniata</taxon>
        <taxon>Vertebrata</taxon>
        <taxon>Euteleostomi</taxon>
        <taxon>Actinopterygii</taxon>
        <taxon>Neopterygii</taxon>
        <taxon>Teleostei</taxon>
        <taxon>Neoteleostei</taxon>
        <taxon>Acanthomorphata</taxon>
        <taxon>Ovalentaria</taxon>
        <taxon>Atherinomorphae</taxon>
        <taxon>Cyprinodontiformes</taxon>
        <taxon>Poeciliidae</taxon>
        <taxon>Poeciliinae</taxon>
        <taxon>Xiphophorus</taxon>
    </lineage>
</organism>
<dbReference type="STRING" id="32473.ENSXCOP00000013425"/>
<keyword evidence="5" id="KW-0597">Phosphoprotein</keyword>
<evidence type="ECO:0000256" key="5">
    <source>
        <dbReference type="ARBA" id="ARBA00022553"/>
    </source>
</evidence>
<accession>A0A3B5LRJ4</accession>
<evidence type="ECO:0000256" key="11">
    <source>
        <dbReference type="ARBA" id="ARBA00033013"/>
    </source>
</evidence>
<evidence type="ECO:0000256" key="12">
    <source>
        <dbReference type="SAM" id="MobiDB-lite"/>
    </source>
</evidence>
<keyword evidence="7" id="KW-0789">Thiol protease inhibitor</keyword>
<keyword evidence="6" id="KW-0646">Protease inhibitor</keyword>
<name>A0A3B5LRJ4_9TELE</name>
<evidence type="ECO:0000313" key="13">
    <source>
        <dbReference type="Ensembl" id="ENSXCOP00000013425.1"/>
    </source>
</evidence>
<dbReference type="GO" id="GO:0005737">
    <property type="term" value="C:cytoplasm"/>
    <property type="evidence" value="ECO:0007669"/>
    <property type="project" value="TreeGrafter"/>
</dbReference>
<protein>
    <recommendedName>
        <fullName evidence="3">Calpastatin</fullName>
    </recommendedName>
    <alternativeName>
        <fullName evidence="11">Calpain inhibitor</fullName>
    </alternativeName>
</protein>
<dbReference type="GeneTree" id="ENSGT00390000002993"/>
<comment type="function">
    <text evidence="1">Specific inhibition of calpain (calcium-dependent cysteine protease). Plays a key role in postmortem tenderization of meat and have been proposed to be involved in muscle protein degradation in living tissue.</text>
</comment>
<keyword evidence="10" id="KW-0007">Acetylation</keyword>
<dbReference type="Pfam" id="PF00748">
    <property type="entry name" value="Calpain_inhib"/>
    <property type="match status" value="2"/>
</dbReference>
<evidence type="ECO:0000256" key="9">
    <source>
        <dbReference type="ARBA" id="ARBA00022843"/>
    </source>
</evidence>
<dbReference type="InterPro" id="IPR001259">
    <property type="entry name" value="Prot_inh_calpain"/>
</dbReference>